<gene>
    <name evidence="3" type="ORF">M6B38_235405</name>
</gene>
<dbReference type="PANTHER" id="PTHR37384:SF1">
    <property type="entry name" value="OS01G0835600 PROTEIN"/>
    <property type="match status" value="1"/>
</dbReference>
<keyword evidence="4" id="KW-1185">Reference proteome</keyword>
<feature type="region of interest" description="Disordered" evidence="1">
    <location>
        <begin position="206"/>
        <end position="233"/>
    </location>
</feature>
<evidence type="ECO:0000313" key="3">
    <source>
        <dbReference type="EMBL" id="KAJ6793660.1"/>
    </source>
</evidence>
<feature type="compositionally biased region" description="Basic residues" evidence="1">
    <location>
        <begin position="214"/>
        <end position="223"/>
    </location>
</feature>
<accession>A0AAX6DPE6</accession>
<dbReference type="EMBL" id="JANAVB010042819">
    <property type="protein sequence ID" value="KAJ6793660.1"/>
    <property type="molecule type" value="Genomic_DNA"/>
</dbReference>
<feature type="compositionally biased region" description="Basic and acidic residues" evidence="1">
    <location>
        <begin position="252"/>
        <end position="269"/>
    </location>
</feature>
<dbReference type="PANTHER" id="PTHR37384">
    <property type="entry name" value="OS01G0835600 PROTEIN"/>
    <property type="match status" value="1"/>
</dbReference>
<dbReference type="InterPro" id="IPR047365">
    <property type="entry name" value="Tudor_AtPTM-like"/>
</dbReference>
<feature type="domain" description="PTM/DIR17-like Tudor" evidence="2">
    <location>
        <begin position="65"/>
        <end position="112"/>
    </location>
</feature>
<reference evidence="3" key="1">
    <citation type="journal article" date="2023" name="GigaByte">
        <title>Genome assembly of the bearded iris, Iris pallida Lam.</title>
        <authorList>
            <person name="Bruccoleri R.E."/>
            <person name="Oakeley E.J."/>
            <person name="Faust A.M.E."/>
            <person name="Altorfer M."/>
            <person name="Dessus-Babus S."/>
            <person name="Burckhardt D."/>
            <person name="Oertli M."/>
            <person name="Naumann U."/>
            <person name="Petersen F."/>
            <person name="Wong J."/>
        </authorList>
    </citation>
    <scope>NUCLEOTIDE SEQUENCE</scope>
    <source>
        <strain evidence="3">GSM-AAB239-AS_SAM_17_03QT</strain>
    </source>
</reference>
<evidence type="ECO:0000256" key="1">
    <source>
        <dbReference type="SAM" id="MobiDB-lite"/>
    </source>
</evidence>
<dbReference type="Proteomes" id="UP001140949">
    <property type="component" value="Unassembled WGS sequence"/>
</dbReference>
<organism evidence="3 4">
    <name type="scientific">Iris pallida</name>
    <name type="common">Sweet iris</name>
    <dbReference type="NCBI Taxonomy" id="29817"/>
    <lineage>
        <taxon>Eukaryota</taxon>
        <taxon>Viridiplantae</taxon>
        <taxon>Streptophyta</taxon>
        <taxon>Embryophyta</taxon>
        <taxon>Tracheophyta</taxon>
        <taxon>Spermatophyta</taxon>
        <taxon>Magnoliopsida</taxon>
        <taxon>Liliopsida</taxon>
        <taxon>Asparagales</taxon>
        <taxon>Iridaceae</taxon>
        <taxon>Iridoideae</taxon>
        <taxon>Irideae</taxon>
        <taxon>Iris</taxon>
    </lineage>
</organism>
<dbReference type="Gene3D" id="2.30.30.140">
    <property type="match status" value="1"/>
</dbReference>
<dbReference type="Pfam" id="PF21743">
    <property type="entry name" value="PTM_DIR17_Tudor"/>
    <property type="match status" value="1"/>
</dbReference>
<dbReference type="AlphaFoldDB" id="A0AAX6DPE6"/>
<proteinExistence type="predicted"/>
<evidence type="ECO:0000259" key="2">
    <source>
        <dbReference type="Pfam" id="PF21743"/>
    </source>
</evidence>
<protein>
    <recommendedName>
        <fullName evidence="2">PTM/DIR17-like Tudor domain-containing protein</fullName>
    </recommendedName>
</protein>
<evidence type="ECO:0000313" key="4">
    <source>
        <dbReference type="Proteomes" id="UP001140949"/>
    </source>
</evidence>
<comment type="caution">
    <text evidence="3">The sequence shown here is derived from an EMBL/GenBank/DDBJ whole genome shotgun (WGS) entry which is preliminary data.</text>
</comment>
<dbReference type="CDD" id="cd20401">
    <property type="entry name" value="Tudor_AtPTM-like"/>
    <property type="match status" value="1"/>
</dbReference>
<sequence length="313" mass="35419">MYHNEKLFNGQESESQLVFEVPGEPAVIINGVPDVTSAGITCNHLDTTYNPAPTDDPALGEWLEGRNVRKLFGGQYYSGQVVKYDCRTKWYRVVYEDGDSEDLEWHELEELLLPLDISVPLLALALGKCRSEKLVPGSRTNTRKNPMKGSMGRTLELLQAPHVNERKDQNLMEANFSSGKTQGALSMQREAQVENLENRLQGLQQKESVSEPRVKRKYTKRSTMKQPKGLQVPQINGSQDLKLIEAKFSSERTQKGSLPMRKESRDKNMDTQMQVCGQKEPVSKPGEEIPTSVSYHNRGSVEIMLEMFQRTES</sequence>
<name>A0AAX6DPE6_IRIPA</name>
<feature type="region of interest" description="Disordered" evidence="1">
    <location>
        <begin position="252"/>
        <end position="295"/>
    </location>
</feature>
<reference evidence="3" key="2">
    <citation type="submission" date="2023-04" db="EMBL/GenBank/DDBJ databases">
        <authorList>
            <person name="Bruccoleri R.E."/>
            <person name="Oakeley E.J."/>
            <person name="Faust A.-M."/>
            <person name="Dessus-Babus S."/>
            <person name="Altorfer M."/>
            <person name="Burckhardt D."/>
            <person name="Oertli M."/>
            <person name="Naumann U."/>
            <person name="Petersen F."/>
            <person name="Wong J."/>
        </authorList>
    </citation>
    <scope>NUCLEOTIDE SEQUENCE</scope>
    <source>
        <strain evidence="3">GSM-AAB239-AS_SAM_17_03QT</strain>
        <tissue evidence="3">Leaf</tissue>
    </source>
</reference>